<dbReference type="SUPFAM" id="SSF52047">
    <property type="entry name" value="RNI-like"/>
    <property type="match status" value="1"/>
</dbReference>
<dbReference type="OrthoDB" id="2789810at2759"/>
<dbReference type="InterPro" id="IPR032675">
    <property type="entry name" value="LRR_dom_sf"/>
</dbReference>
<keyword evidence="3" id="KW-1185">Reference proteome</keyword>
<feature type="region of interest" description="Disordered" evidence="1">
    <location>
        <begin position="415"/>
        <end position="436"/>
    </location>
</feature>
<evidence type="ECO:0000256" key="1">
    <source>
        <dbReference type="SAM" id="MobiDB-lite"/>
    </source>
</evidence>
<dbReference type="Proteomes" id="UP001063166">
    <property type="component" value="Unassembled WGS sequence"/>
</dbReference>
<sequence>MPVPTPTEPPRSILRRRQPPPITPLSLEISRRMPSEVFDIIIERIARFDVPTLRACSLVCKAWLPVSRHHLFPAISLGPKNAKRFLRLLDSPHCTISNGVHHVSIHGDSDAISHRASRGSRIYPPDTDVSLSAGGTPSSCDETLLRRLASFPLLTSLSFSWLRTGLTPSTTAALIHGFAGLTALELRTCTFPSFDKFTNMICALQNLRRIVLADVTWVDLALPESPTRQSLPPRLESLDLYLSPIGHVCTWLATRSDELENLSTINMCSAFWEDIDAISIAWMLRRLGPKIKHLGLPWHLPEIDLSHHTELRTLRISHLWFKPVLDSPAEECFTARGIEKTLLQLSSPQIRSIEIRVLTLFQLKSSELGFDWEKMKRILSRKCFAQLQVLTFGLPACDKRLKMMLRNVWGGAREATEDDDSRRHSRSSRRSGSRRLTRLQVDEVFAGKAKNETDSP</sequence>
<organism evidence="2 3">
    <name type="scientific">Lyophyllum shimeji</name>
    <name type="common">Hon-shimeji</name>
    <name type="synonym">Tricholoma shimeji</name>
    <dbReference type="NCBI Taxonomy" id="47721"/>
    <lineage>
        <taxon>Eukaryota</taxon>
        <taxon>Fungi</taxon>
        <taxon>Dikarya</taxon>
        <taxon>Basidiomycota</taxon>
        <taxon>Agaricomycotina</taxon>
        <taxon>Agaricomycetes</taxon>
        <taxon>Agaricomycetidae</taxon>
        <taxon>Agaricales</taxon>
        <taxon>Tricholomatineae</taxon>
        <taxon>Lyophyllaceae</taxon>
        <taxon>Lyophyllum</taxon>
    </lineage>
</organism>
<dbReference type="EMBL" id="BRPK01000006">
    <property type="protein sequence ID" value="GLB39110.1"/>
    <property type="molecule type" value="Genomic_DNA"/>
</dbReference>
<evidence type="ECO:0008006" key="4">
    <source>
        <dbReference type="Google" id="ProtNLM"/>
    </source>
</evidence>
<gene>
    <name evidence="2" type="ORF">LshimejAT787_0602720</name>
</gene>
<accession>A0A9P3PNH2</accession>
<dbReference type="AlphaFoldDB" id="A0A9P3PNH2"/>
<evidence type="ECO:0000313" key="3">
    <source>
        <dbReference type="Proteomes" id="UP001063166"/>
    </source>
</evidence>
<proteinExistence type="predicted"/>
<evidence type="ECO:0000313" key="2">
    <source>
        <dbReference type="EMBL" id="GLB39110.1"/>
    </source>
</evidence>
<dbReference type="Gene3D" id="3.80.10.10">
    <property type="entry name" value="Ribonuclease Inhibitor"/>
    <property type="match status" value="1"/>
</dbReference>
<protein>
    <recommendedName>
        <fullName evidence="4">F-box domain-containing protein</fullName>
    </recommendedName>
</protein>
<name>A0A9P3PNH2_LYOSH</name>
<feature type="compositionally biased region" description="Basic residues" evidence="1">
    <location>
        <begin position="423"/>
        <end position="436"/>
    </location>
</feature>
<reference evidence="2" key="1">
    <citation type="submission" date="2022-07" db="EMBL/GenBank/DDBJ databases">
        <title>The genome of Lyophyllum shimeji provides insight into the initial evolution of ectomycorrhizal fungal genome.</title>
        <authorList>
            <person name="Kobayashi Y."/>
            <person name="Shibata T."/>
            <person name="Hirakawa H."/>
            <person name="Shigenobu S."/>
            <person name="Nishiyama T."/>
            <person name="Yamada A."/>
            <person name="Hasebe M."/>
            <person name="Kawaguchi M."/>
        </authorList>
    </citation>
    <scope>NUCLEOTIDE SEQUENCE</scope>
    <source>
        <strain evidence="2">AT787</strain>
    </source>
</reference>
<comment type="caution">
    <text evidence="2">The sequence shown here is derived from an EMBL/GenBank/DDBJ whole genome shotgun (WGS) entry which is preliminary data.</text>
</comment>